<dbReference type="RefSeq" id="WP_258210890.1">
    <property type="nucleotide sequence ID" value="NZ_CP102734.1"/>
</dbReference>
<dbReference type="PROSITE" id="PS51257">
    <property type="entry name" value="PROKAR_LIPOPROTEIN"/>
    <property type="match status" value="1"/>
</dbReference>
<organism evidence="3 4">
    <name type="scientific">Mycoplasma iguanae</name>
    <dbReference type="NCBI Taxonomy" id="292461"/>
    <lineage>
        <taxon>Bacteria</taxon>
        <taxon>Bacillati</taxon>
        <taxon>Mycoplasmatota</taxon>
        <taxon>Mollicutes</taxon>
        <taxon>Mycoplasmataceae</taxon>
        <taxon>Mycoplasma</taxon>
    </lineage>
</organism>
<gene>
    <name evidence="3" type="ORF">NV226_00125</name>
</gene>
<dbReference type="EMBL" id="CP102734">
    <property type="protein sequence ID" value="UVD81716.1"/>
    <property type="molecule type" value="Genomic_DNA"/>
</dbReference>
<sequence>MKKKIIKNILISSFMMGAPLAMFVACAPSTTTSETANASQKSSEVSALSYKYPENIYDFNDNLTDAARYLNYHDYNGIAKRVAAKKIDAKTIVTYFLGEYLDEQTKLSSERKELKIAEDAKNHQLNTFHSIVEKLNNIKKPFLESLSKVNKLIFSNDDSGIENFYKKTLDSQFHLLMSQNAFAQNKKDDAAIQDLFKQAKKEMNDKYKIAKDKVQALKDAITNDFNNELKEVKNLVNSLTIPNEAESEEFYITALRFIRDEFKTPIFFVKAGANAGESTLKNIKDRAEELIKFFQSEDPAQKLLDERKHSHNPDPEHESHASMDREFLRIIRDAEQLNLDKTIEYFDILSNLPSYNEEETLTELRPLYKVIEFVFETAKEKELAGYNSDIYKQILDFLEKNKEDLTEFFNTLVKLNDLIFAEEYTSTGYKTHWYKFINNVEYIQWLDKFENRLNKSPQAQNKQTVLLNYIKQGKEQANINLNQEMIQIKNLLPEAIDLVNDNFKAKYQKIKSELDKIKVTAASPDSLLLVFNKFKTNLLKGNLYNSALEAKAEMEKLLDYINKTSINSVFFNAVIDPKNQRILNDLFYINEATLYFVLDNLKIDIPYDENAKHDPFYNHDWDTNKIVPSNQTDKKSEERPFETGSHPHH</sequence>
<evidence type="ECO:0000256" key="2">
    <source>
        <dbReference type="SAM" id="SignalP"/>
    </source>
</evidence>
<keyword evidence="2" id="KW-0732">Signal</keyword>
<feature type="compositionally biased region" description="Basic and acidic residues" evidence="1">
    <location>
        <begin position="632"/>
        <end position="641"/>
    </location>
</feature>
<keyword evidence="4" id="KW-1185">Reference proteome</keyword>
<feature type="signal peptide" evidence="2">
    <location>
        <begin position="1"/>
        <end position="27"/>
    </location>
</feature>
<evidence type="ECO:0008006" key="5">
    <source>
        <dbReference type="Google" id="ProtNLM"/>
    </source>
</evidence>
<evidence type="ECO:0000256" key="1">
    <source>
        <dbReference type="SAM" id="MobiDB-lite"/>
    </source>
</evidence>
<protein>
    <recommendedName>
        <fullName evidence="5">Lipoprotein</fullName>
    </recommendedName>
</protein>
<feature type="region of interest" description="Disordered" evidence="1">
    <location>
        <begin position="622"/>
        <end position="649"/>
    </location>
</feature>
<proteinExistence type="predicted"/>
<evidence type="ECO:0000313" key="3">
    <source>
        <dbReference type="EMBL" id="UVD81716.1"/>
    </source>
</evidence>
<reference evidence="3" key="1">
    <citation type="submission" date="2022-08" db="EMBL/GenBank/DDBJ databases">
        <title>Complete genome of Mycoplasma iguanae type strain 2327.</title>
        <authorList>
            <person name="Spergser J."/>
        </authorList>
    </citation>
    <scope>NUCLEOTIDE SEQUENCE</scope>
    <source>
        <strain evidence="3">2327</strain>
    </source>
</reference>
<evidence type="ECO:0000313" key="4">
    <source>
        <dbReference type="Proteomes" id="UP001059252"/>
    </source>
</evidence>
<name>A0ABY5R8S8_9MOLU</name>
<feature type="chain" id="PRO_5045897069" description="Lipoprotein" evidence="2">
    <location>
        <begin position="28"/>
        <end position="649"/>
    </location>
</feature>
<dbReference type="Proteomes" id="UP001059252">
    <property type="component" value="Chromosome"/>
</dbReference>
<accession>A0ABY5R8S8</accession>